<comment type="similarity">
    <text evidence="1">Belongs to the DinB family.</text>
</comment>
<evidence type="ECO:0000256" key="3">
    <source>
        <dbReference type="PIRSR" id="PIRSR607837-1"/>
    </source>
</evidence>
<dbReference type="GO" id="GO:0046872">
    <property type="term" value="F:metal ion binding"/>
    <property type="evidence" value="ECO:0007669"/>
    <property type="project" value="UniProtKB-KW"/>
</dbReference>
<evidence type="ECO:0000313" key="4">
    <source>
        <dbReference type="EMBL" id="SDW35392.1"/>
    </source>
</evidence>
<feature type="binding site" evidence="3">
    <location>
        <position position="137"/>
    </location>
    <ligand>
        <name>a divalent metal cation</name>
        <dbReference type="ChEBI" id="CHEBI:60240"/>
    </ligand>
</feature>
<evidence type="ECO:0000313" key="5">
    <source>
        <dbReference type="Proteomes" id="UP000199441"/>
    </source>
</evidence>
<accession>A0A1H2SUS7</accession>
<dbReference type="SUPFAM" id="SSF109854">
    <property type="entry name" value="DinB/YfiT-like putative metalloenzymes"/>
    <property type="match status" value="1"/>
</dbReference>
<dbReference type="InterPro" id="IPR007837">
    <property type="entry name" value="DinB"/>
</dbReference>
<dbReference type="EMBL" id="FNOI01000001">
    <property type="protein sequence ID" value="SDW35392.1"/>
    <property type="molecule type" value="Genomic_DNA"/>
</dbReference>
<protein>
    <submittedName>
        <fullName evidence="4">Uncharacterized damage-inducible protein DinB (Forms a four-helix bundle)</fullName>
    </submittedName>
</protein>
<feature type="binding site" evidence="3">
    <location>
        <position position="50"/>
    </location>
    <ligand>
        <name>a divalent metal cation</name>
        <dbReference type="ChEBI" id="CHEBI:60240"/>
    </ligand>
</feature>
<dbReference type="InterPro" id="IPR034660">
    <property type="entry name" value="DinB/YfiT-like"/>
</dbReference>
<keyword evidence="2 3" id="KW-0479">Metal-binding</keyword>
<name>A0A1H2SUS7_9RHOB</name>
<dbReference type="PANTHER" id="PTHR37302">
    <property type="entry name" value="SLR1116 PROTEIN"/>
    <property type="match status" value="1"/>
</dbReference>
<gene>
    <name evidence="4" type="ORF">SAMN04488001_0951</name>
</gene>
<sequence>MITVEYCRQMARYNAWQNRGQMKAFKALTPMALRKDRKAFFSSIFGTANHLLWADQLWMSRFDGGFGPAGSGALSAELHDNLQLYLDDRMRTDARITRWAERLSQVDLVGPLTYHSAIADRELSKPMGLCAVHFFNHQTHHRGQLHAMLTAAGQTLGDTDLVFMPDEL</sequence>
<dbReference type="Proteomes" id="UP000199441">
    <property type="component" value="Unassembled WGS sequence"/>
</dbReference>
<evidence type="ECO:0000256" key="2">
    <source>
        <dbReference type="ARBA" id="ARBA00022723"/>
    </source>
</evidence>
<dbReference type="AlphaFoldDB" id="A0A1H2SUS7"/>
<dbReference type="RefSeq" id="WP_089945110.1">
    <property type="nucleotide sequence ID" value="NZ_FNOI01000001.1"/>
</dbReference>
<organism evidence="4 5">
    <name type="scientific">Litoreibacter albidus</name>
    <dbReference type="NCBI Taxonomy" id="670155"/>
    <lineage>
        <taxon>Bacteria</taxon>
        <taxon>Pseudomonadati</taxon>
        <taxon>Pseudomonadota</taxon>
        <taxon>Alphaproteobacteria</taxon>
        <taxon>Rhodobacterales</taxon>
        <taxon>Roseobacteraceae</taxon>
        <taxon>Litoreibacter</taxon>
    </lineage>
</organism>
<proteinExistence type="inferred from homology"/>
<feature type="binding site" evidence="3">
    <location>
        <position position="141"/>
    </location>
    <ligand>
        <name>a divalent metal cation</name>
        <dbReference type="ChEBI" id="CHEBI:60240"/>
    </ligand>
</feature>
<reference evidence="5" key="1">
    <citation type="submission" date="2016-10" db="EMBL/GenBank/DDBJ databases">
        <authorList>
            <person name="Varghese N."/>
            <person name="Submissions S."/>
        </authorList>
    </citation>
    <scope>NUCLEOTIDE SEQUENCE [LARGE SCALE GENOMIC DNA]</scope>
    <source>
        <strain evidence="5">DSM 26922</strain>
    </source>
</reference>
<evidence type="ECO:0000256" key="1">
    <source>
        <dbReference type="ARBA" id="ARBA00008635"/>
    </source>
</evidence>
<dbReference type="PANTHER" id="PTHR37302:SF1">
    <property type="entry name" value="PROTEIN DINB"/>
    <property type="match status" value="1"/>
</dbReference>
<keyword evidence="5" id="KW-1185">Reference proteome</keyword>
<dbReference type="STRING" id="670155.SAMN04488001_0951"/>
<dbReference type="Gene3D" id="1.20.120.450">
    <property type="entry name" value="dinb family like domain"/>
    <property type="match status" value="1"/>
</dbReference>
<dbReference type="Pfam" id="PF05163">
    <property type="entry name" value="DinB"/>
    <property type="match status" value="1"/>
</dbReference>
<dbReference type="OrthoDB" id="9807509at2"/>